<organism evidence="2 3">
    <name type="scientific">Marivita hallyeonensis</name>
    <dbReference type="NCBI Taxonomy" id="996342"/>
    <lineage>
        <taxon>Bacteria</taxon>
        <taxon>Pseudomonadati</taxon>
        <taxon>Pseudomonadota</taxon>
        <taxon>Alphaproteobacteria</taxon>
        <taxon>Rhodobacterales</taxon>
        <taxon>Roseobacteraceae</taxon>
        <taxon>Marivita</taxon>
    </lineage>
</organism>
<feature type="transmembrane region" description="Helical" evidence="1">
    <location>
        <begin position="86"/>
        <end position="103"/>
    </location>
</feature>
<feature type="transmembrane region" description="Helical" evidence="1">
    <location>
        <begin position="109"/>
        <end position="127"/>
    </location>
</feature>
<keyword evidence="1" id="KW-0472">Membrane</keyword>
<evidence type="ECO:0000256" key="1">
    <source>
        <dbReference type="SAM" id="Phobius"/>
    </source>
</evidence>
<dbReference type="EMBL" id="FQXC01000005">
    <property type="protein sequence ID" value="SHH92118.1"/>
    <property type="molecule type" value="Genomic_DNA"/>
</dbReference>
<dbReference type="RefSeq" id="WP_072779448.1">
    <property type="nucleotide sequence ID" value="NZ_FQXC01000005.1"/>
</dbReference>
<gene>
    <name evidence="2" type="ORF">SAMN05443551_3574</name>
</gene>
<protein>
    <submittedName>
        <fullName evidence="2">Uncharacterized protein</fullName>
    </submittedName>
</protein>
<dbReference type="Proteomes" id="UP000184221">
    <property type="component" value="Unassembled WGS sequence"/>
</dbReference>
<proteinExistence type="predicted"/>
<evidence type="ECO:0000313" key="2">
    <source>
        <dbReference type="EMBL" id="SHH92118.1"/>
    </source>
</evidence>
<keyword evidence="3" id="KW-1185">Reference proteome</keyword>
<name>A0A1M5WXT6_9RHOB</name>
<keyword evidence="1" id="KW-1133">Transmembrane helix</keyword>
<dbReference type="OrthoDB" id="7839482at2"/>
<feature type="transmembrane region" description="Helical" evidence="1">
    <location>
        <begin position="175"/>
        <end position="195"/>
    </location>
</feature>
<dbReference type="AlphaFoldDB" id="A0A1M5WXT6"/>
<feature type="transmembrane region" description="Helical" evidence="1">
    <location>
        <begin position="39"/>
        <end position="65"/>
    </location>
</feature>
<sequence length="210" mass="23082">MPNFLIGLYVLLTTRVPIPTNTMLFGMSTLAAYTLLAPYYAAFTEIGLILPVLCALFGYVFVVGLNVPATVERLERENGKVTGPRAFAVPFILCSVAIFAPSLEWAQHAISLLLAGVAMVFAIFTIGGPSNSKSELFGEGWDEGKRNAANWHVARLVALIVGNELVSRTGTPTDWVIAMCLGPIALHYLMYWTIIVTHPYENRNDDFRQD</sequence>
<reference evidence="2 3" key="1">
    <citation type="submission" date="2016-11" db="EMBL/GenBank/DDBJ databases">
        <authorList>
            <person name="Jaros S."/>
            <person name="Januszkiewicz K."/>
            <person name="Wedrychowicz H."/>
        </authorList>
    </citation>
    <scope>NUCLEOTIDE SEQUENCE [LARGE SCALE GENOMIC DNA]</scope>
    <source>
        <strain evidence="2 3">DSM 29431</strain>
    </source>
</reference>
<evidence type="ECO:0000313" key="3">
    <source>
        <dbReference type="Proteomes" id="UP000184221"/>
    </source>
</evidence>
<dbReference type="STRING" id="996342.SAMN05443551_3574"/>
<keyword evidence="1" id="KW-0812">Transmembrane</keyword>
<accession>A0A1M5WXT6</accession>